<organism evidence="2 3">
    <name type="scientific">Geranomyces variabilis</name>
    <dbReference type="NCBI Taxonomy" id="109894"/>
    <lineage>
        <taxon>Eukaryota</taxon>
        <taxon>Fungi</taxon>
        <taxon>Fungi incertae sedis</taxon>
        <taxon>Chytridiomycota</taxon>
        <taxon>Chytridiomycota incertae sedis</taxon>
        <taxon>Chytridiomycetes</taxon>
        <taxon>Spizellomycetales</taxon>
        <taxon>Powellomycetaceae</taxon>
        <taxon>Geranomyces</taxon>
    </lineage>
</organism>
<dbReference type="Proteomes" id="UP001212152">
    <property type="component" value="Unassembled WGS sequence"/>
</dbReference>
<evidence type="ECO:0000313" key="2">
    <source>
        <dbReference type="EMBL" id="KAJ3169321.1"/>
    </source>
</evidence>
<gene>
    <name evidence="2" type="ORF">HDU87_000839</name>
</gene>
<sequence>MTGQLPADASATEADAVLTARLAAGVTVSAAGRPFAAASVDLIEDVLGDREYESALRILESFISPTAYPPPYLLDKLLSIPLGPPHHNKRKQQQQQQQQKQPSPPFQTQIHAVAVLNLVFTLHGSEPFRTLFIEQEAAESRLWELMRQACGFWEETEGKDKEVQEKGELEHGMELVLAGPMIRFLLDVVGHDLAVQYRAGNVKKSILATSLGRYRKVDFRAPLDVMSEMVESSALESDAIPLVAALIYELALLSMAGNSDLTSYLRDLLPNLKAFTPDDLQELLSCLPSNSLRWTLTDMLLRNFCTFAKKPSALQCSSSAPVLDPAVIFAILTATPLNKDDWTTVTLLVTQLVSAVDVGGIGDEEERHQVLRDAVRAFLVRAPKRYLDVAVARALEDAMEIIFLKCGEPPK</sequence>
<accession>A0AAD5TBU1</accession>
<feature type="region of interest" description="Disordered" evidence="1">
    <location>
        <begin position="84"/>
        <end position="105"/>
    </location>
</feature>
<dbReference type="EMBL" id="JADGJQ010000110">
    <property type="protein sequence ID" value="KAJ3169321.1"/>
    <property type="molecule type" value="Genomic_DNA"/>
</dbReference>
<keyword evidence="3" id="KW-1185">Reference proteome</keyword>
<evidence type="ECO:0000256" key="1">
    <source>
        <dbReference type="SAM" id="MobiDB-lite"/>
    </source>
</evidence>
<reference evidence="2" key="1">
    <citation type="submission" date="2020-05" db="EMBL/GenBank/DDBJ databases">
        <title>Phylogenomic resolution of chytrid fungi.</title>
        <authorList>
            <person name="Stajich J.E."/>
            <person name="Amses K."/>
            <person name="Simmons R."/>
            <person name="Seto K."/>
            <person name="Myers J."/>
            <person name="Bonds A."/>
            <person name="Quandt C.A."/>
            <person name="Barry K."/>
            <person name="Liu P."/>
            <person name="Grigoriev I."/>
            <person name="Longcore J.E."/>
            <person name="James T.Y."/>
        </authorList>
    </citation>
    <scope>NUCLEOTIDE SEQUENCE</scope>
    <source>
        <strain evidence="2">JEL0379</strain>
    </source>
</reference>
<evidence type="ECO:0000313" key="3">
    <source>
        <dbReference type="Proteomes" id="UP001212152"/>
    </source>
</evidence>
<protein>
    <submittedName>
        <fullName evidence="2">Uncharacterized protein</fullName>
    </submittedName>
</protein>
<proteinExistence type="predicted"/>
<name>A0AAD5TBU1_9FUNG</name>
<comment type="caution">
    <text evidence="2">The sequence shown here is derived from an EMBL/GenBank/DDBJ whole genome shotgun (WGS) entry which is preliminary data.</text>
</comment>
<dbReference type="AlphaFoldDB" id="A0AAD5TBU1"/>